<dbReference type="EMBL" id="UOEC01000040">
    <property type="protein sequence ID" value="VAV88254.1"/>
    <property type="molecule type" value="Genomic_DNA"/>
</dbReference>
<name>A0A3B0R448_9ZZZZ</name>
<gene>
    <name evidence="7" type="ORF">MNBD_ALPHA08-1666</name>
</gene>
<feature type="non-terminal residue" evidence="7">
    <location>
        <position position="118"/>
    </location>
</feature>
<dbReference type="AlphaFoldDB" id="A0A3B0R448"/>
<evidence type="ECO:0000256" key="5">
    <source>
        <dbReference type="SAM" id="Phobius"/>
    </source>
</evidence>
<feature type="transmembrane region" description="Helical" evidence="5">
    <location>
        <begin position="44"/>
        <end position="63"/>
    </location>
</feature>
<comment type="subcellular location">
    <subcellularLocation>
        <location evidence="1">Membrane</location>
        <topology evidence="1">Multi-pass membrane protein</topology>
    </subcellularLocation>
</comment>
<evidence type="ECO:0000256" key="2">
    <source>
        <dbReference type="ARBA" id="ARBA00022692"/>
    </source>
</evidence>
<dbReference type="Pfam" id="PF00892">
    <property type="entry name" value="EamA"/>
    <property type="match status" value="1"/>
</dbReference>
<proteinExistence type="predicted"/>
<feature type="domain" description="EamA" evidence="6">
    <location>
        <begin position="17"/>
        <end position="118"/>
    </location>
</feature>
<keyword evidence="2 5" id="KW-0812">Transmembrane</keyword>
<feature type="transmembrane region" description="Helical" evidence="5">
    <location>
        <begin position="17"/>
        <end position="38"/>
    </location>
</feature>
<evidence type="ECO:0000313" key="7">
    <source>
        <dbReference type="EMBL" id="VAV88254.1"/>
    </source>
</evidence>
<dbReference type="PANTHER" id="PTHR32322:SF9">
    <property type="entry name" value="AMINO-ACID METABOLITE EFFLUX PUMP-RELATED"/>
    <property type="match status" value="1"/>
</dbReference>
<dbReference type="GO" id="GO:0016020">
    <property type="term" value="C:membrane"/>
    <property type="evidence" value="ECO:0007669"/>
    <property type="project" value="UniProtKB-SubCell"/>
</dbReference>
<feature type="transmembrane region" description="Helical" evidence="5">
    <location>
        <begin position="75"/>
        <end position="96"/>
    </location>
</feature>
<evidence type="ECO:0000256" key="4">
    <source>
        <dbReference type="ARBA" id="ARBA00023136"/>
    </source>
</evidence>
<dbReference type="PANTHER" id="PTHR32322">
    <property type="entry name" value="INNER MEMBRANE TRANSPORTER"/>
    <property type="match status" value="1"/>
</dbReference>
<dbReference type="InterPro" id="IPR000620">
    <property type="entry name" value="EamA_dom"/>
</dbReference>
<evidence type="ECO:0000256" key="1">
    <source>
        <dbReference type="ARBA" id="ARBA00004141"/>
    </source>
</evidence>
<keyword evidence="4 5" id="KW-0472">Membrane</keyword>
<dbReference type="InterPro" id="IPR050638">
    <property type="entry name" value="AA-Vitamin_Transporters"/>
</dbReference>
<dbReference type="SUPFAM" id="SSF103481">
    <property type="entry name" value="Multidrug resistance efflux transporter EmrE"/>
    <property type="match status" value="1"/>
</dbReference>
<dbReference type="InterPro" id="IPR037185">
    <property type="entry name" value="EmrE-like"/>
</dbReference>
<protein>
    <submittedName>
        <fullName evidence="7">Permease of the drug/metabolite transporter (DMT) superfamily</fullName>
    </submittedName>
</protein>
<evidence type="ECO:0000259" key="6">
    <source>
        <dbReference type="Pfam" id="PF00892"/>
    </source>
</evidence>
<reference evidence="7" key="1">
    <citation type="submission" date="2018-06" db="EMBL/GenBank/DDBJ databases">
        <authorList>
            <person name="Zhirakovskaya E."/>
        </authorList>
    </citation>
    <scope>NUCLEOTIDE SEQUENCE</scope>
</reference>
<sequence length="118" mass="12577">MKPAQANIAQPPNVQDYLLLIILAAIWGSSFMLIKVAVETIPAVAMTTARLSVAAVVMVVIAAASRQKFPRGVKVWILIALVAVFGNSLPFAMIAWGEERVDSGLAAIMMAIMPLTTL</sequence>
<organism evidence="7">
    <name type="scientific">hydrothermal vent metagenome</name>
    <dbReference type="NCBI Taxonomy" id="652676"/>
    <lineage>
        <taxon>unclassified sequences</taxon>
        <taxon>metagenomes</taxon>
        <taxon>ecological metagenomes</taxon>
    </lineage>
</organism>
<keyword evidence="3 5" id="KW-1133">Transmembrane helix</keyword>
<evidence type="ECO:0000256" key="3">
    <source>
        <dbReference type="ARBA" id="ARBA00022989"/>
    </source>
</evidence>
<accession>A0A3B0R448</accession>